<gene>
    <name evidence="1" type="ORF">L1987_38860</name>
</gene>
<dbReference type="Proteomes" id="UP001056120">
    <property type="component" value="Linkage Group LG12"/>
</dbReference>
<reference evidence="1 2" key="2">
    <citation type="journal article" date="2022" name="Mol. Ecol. Resour.">
        <title>The genomes of chicory, endive, great burdock and yacon provide insights into Asteraceae paleo-polyploidization history and plant inulin production.</title>
        <authorList>
            <person name="Fan W."/>
            <person name="Wang S."/>
            <person name="Wang H."/>
            <person name="Wang A."/>
            <person name="Jiang F."/>
            <person name="Liu H."/>
            <person name="Zhao H."/>
            <person name="Xu D."/>
            <person name="Zhang Y."/>
        </authorList>
    </citation>
    <scope>NUCLEOTIDE SEQUENCE [LARGE SCALE GENOMIC DNA]</scope>
    <source>
        <strain evidence="2">cv. Yunnan</strain>
        <tissue evidence="1">Leaves</tissue>
    </source>
</reference>
<keyword evidence="2" id="KW-1185">Reference proteome</keyword>
<reference evidence="2" key="1">
    <citation type="journal article" date="2022" name="Mol. Ecol. Resour.">
        <title>The genomes of chicory, endive, great burdock and yacon provide insights into Asteraceae palaeo-polyploidization history and plant inulin production.</title>
        <authorList>
            <person name="Fan W."/>
            <person name="Wang S."/>
            <person name="Wang H."/>
            <person name="Wang A."/>
            <person name="Jiang F."/>
            <person name="Liu H."/>
            <person name="Zhao H."/>
            <person name="Xu D."/>
            <person name="Zhang Y."/>
        </authorList>
    </citation>
    <scope>NUCLEOTIDE SEQUENCE [LARGE SCALE GENOMIC DNA]</scope>
    <source>
        <strain evidence="2">cv. Yunnan</strain>
    </source>
</reference>
<sequence length="83" mass="9638">MKLGSRVTIFYALTRRRLRAPLRSYERVTTTNGQAQIETVRKILDPREPVVTVAINPKFLAYKILKFEWRMTFGVNIAIKTPS</sequence>
<name>A0ACB9HLQ6_9ASTR</name>
<comment type="caution">
    <text evidence="1">The sequence shown here is derived from an EMBL/GenBank/DDBJ whole genome shotgun (WGS) entry which is preliminary data.</text>
</comment>
<dbReference type="EMBL" id="CM042029">
    <property type="protein sequence ID" value="KAI3796195.1"/>
    <property type="molecule type" value="Genomic_DNA"/>
</dbReference>
<evidence type="ECO:0000313" key="2">
    <source>
        <dbReference type="Proteomes" id="UP001056120"/>
    </source>
</evidence>
<evidence type="ECO:0000313" key="1">
    <source>
        <dbReference type="EMBL" id="KAI3796195.1"/>
    </source>
</evidence>
<accession>A0ACB9HLQ6</accession>
<protein>
    <submittedName>
        <fullName evidence="1">Uncharacterized protein</fullName>
    </submittedName>
</protein>
<organism evidence="1 2">
    <name type="scientific">Smallanthus sonchifolius</name>
    <dbReference type="NCBI Taxonomy" id="185202"/>
    <lineage>
        <taxon>Eukaryota</taxon>
        <taxon>Viridiplantae</taxon>
        <taxon>Streptophyta</taxon>
        <taxon>Embryophyta</taxon>
        <taxon>Tracheophyta</taxon>
        <taxon>Spermatophyta</taxon>
        <taxon>Magnoliopsida</taxon>
        <taxon>eudicotyledons</taxon>
        <taxon>Gunneridae</taxon>
        <taxon>Pentapetalae</taxon>
        <taxon>asterids</taxon>
        <taxon>campanulids</taxon>
        <taxon>Asterales</taxon>
        <taxon>Asteraceae</taxon>
        <taxon>Asteroideae</taxon>
        <taxon>Heliantheae alliance</taxon>
        <taxon>Millerieae</taxon>
        <taxon>Smallanthus</taxon>
    </lineage>
</organism>
<proteinExistence type="predicted"/>